<dbReference type="AlphaFoldDB" id="A0A699GVF8"/>
<gene>
    <name evidence="1" type="ORF">Tci_123733</name>
</gene>
<accession>A0A699GVF8</accession>
<evidence type="ECO:0008006" key="2">
    <source>
        <dbReference type="Google" id="ProtNLM"/>
    </source>
</evidence>
<dbReference type="Gene3D" id="2.40.70.10">
    <property type="entry name" value="Acid Proteases"/>
    <property type="match status" value="1"/>
</dbReference>
<dbReference type="PANTHER" id="PTHR33067">
    <property type="entry name" value="RNA-DIRECTED DNA POLYMERASE-RELATED"/>
    <property type="match status" value="1"/>
</dbReference>
<comment type="caution">
    <text evidence="1">The sequence shown here is derived from an EMBL/GenBank/DDBJ whole genome shotgun (WGS) entry which is preliminary data.</text>
</comment>
<protein>
    <recommendedName>
        <fullName evidence="2">Reverse transcriptase domain-containing protein</fullName>
    </recommendedName>
</protein>
<dbReference type="InterPro" id="IPR021109">
    <property type="entry name" value="Peptidase_aspartic_dom_sf"/>
</dbReference>
<organism evidence="1">
    <name type="scientific">Tanacetum cinerariifolium</name>
    <name type="common">Dalmatian daisy</name>
    <name type="synonym">Chrysanthemum cinerariifolium</name>
    <dbReference type="NCBI Taxonomy" id="118510"/>
    <lineage>
        <taxon>Eukaryota</taxon>
        <taxon>Viridiplantae</taxon>
        <taxon>Streptophyta</taxon>
        <taxon>Embryophyta</taxon>
        <taxon>Tracheophyta</taxon>
        <taxon>Spermatophyta</taxon>
        <taxon>Magnoliopsida</taxon>
        <taxon>eudicotyledons</taxon>
        <taxon>Gunneridae</taxon>
        <taxon>Pentapetalae</taxon>
        <taxon>asterids</taxon>
        <taxon>campanulids</taxon>
        <taxon>Asterales</taxon>
        <taxon>Asteraceae</taxon>
        <taxon>Asteroideae</taxon>
        <taxon>Anthemideae</taxon>
        <taxon>Anthemidinae</taxon>
        <taxon>Tanacetum</taxon>
    </lineage>
</organism>
<evidence type="ECO:0000313" key="1">
    <source>
        <dbReference type="EMBL" id="GEV51756.1"/>
    </source>
</evidence>
<sequence length="86" mass="9837">MAEAVAALEATLKKKEKNLKRNSRKSSDKIDKVIFPVDFVILDMVQDIRMPIVLGRPLLATAYSQVDIFRKTISLEVRSEKVIFKM</sequence>
<reference evidence="1" key="1">
    <citation type="journal article" date="2019" name="Sci. Rep.">
        <title>Draft genome of Tanacetum cinerariifolium, the natural source of mosquito coil.</title>
        <authorList>
            <person name="Yamashiro T."/>
            <person name="Shiraishi A."/>
            <person name="Satake H."/>
            <person name="Nakayama K."/>
        </authorList>
    </citation>
    <scope>NUCLEOTIDE SEQUENCE</scope>
</reference>
<dbReference type="PANTHER" id="PTHR33067:SF35">
    <property type="entry name" value="ASPARTIC PEPTIDASE DDI1-TYPE DOMAIN-CONTAINING PROTEIN"/>
    <property type="match status" value="1"/>
</dbReference>
<proteinExistence type="predicted"/>
<dbReference type="EMBL" id="BKCJ010025851">
    <property type="protein sequence ID" value="GEV51756.1"/>
    <property type="molecule type" value="Genomic_DNA"/>
</dbReference>
<name>A0A699GVF8_TANCI</name>